<sequence length="155" mass="16598">MKNNLIAAGQSSAPALGKAFAINSGRKILINGSYNALEQYTTIGLTDNEWGWGNLQKIDKFDVGVSDFFSNYGGVVIKSAYDWKSKNDYGTNNLNDFTTNMVFGSLKYKASSSFTEGVGKPLSTFAPGLGDIFAQGGKSTIKITIGAASKKIKEN</sequence>
<gene>
    <name evidence="1" type="ORF">SAMN04488513_1183</name>
</gene>
<dbReference type="EMBL" id="FQYU01000018">
    <property type="protein sequence ID" value="SHK02643.1"/>
    <property type="molecule type" value="Genomic_DNA"/>
</dbReference>
<accession>A0A1M6P426</accession>
<keyword evidence="2" id="KW-1185">Reference proteome</keyword>
<protein>
    <submittedName>
        <fullName evidence="1">Uncharacterized protein</fullName>
    </submittedName>
</protein>
<dbReference type="STRING" id="192903.SAMN04488513_1183"/>
<dbReference type="Proteomes" id="UP000184543">
    <property type="component" value="Unassembled WGS sequence"/>
</dbReference>
<evidence type="ECO:0000313" key="2">
    <source>
        <dbReference type="Proteomes" id="UP000184543"/>
    </source>
</evidence>
<proteinExistence type="predicted"/>
<dbReference type="AlphaFoldDB" id="A0A1M6P426"/>
<organism evidence="1 2">
    <name type="scientific">Pseudozobellia thermophila</name>
    <dbReference type="NCBI Taxonomy" id="192903"/>
    <lineage>
        <taxon>Bacteria</taxon>
        <taxon>Pseudomonadati</taxon>
        <taxon>Bacteroidota</taxon>
        <taxon>Flavobacteriia</taxon>
        <taxon>Flavobacteriales</taxon>
        <taxon>Flavobacteriaceae</taxon>
        <taxon>Pseudozobellia</taxon>
    </lineage>
</organism>
<reference evidence="2" key="1">
    <citation type="submission" date="2016-11" db="EMBL/GenBank/DDBJ databases">
        <authorList>
            <person name="Varghese N."/>
            <person name="Submissions S."/>
        </authorList>
    </citation>
    <scope>NUCLEOTIDE SEQUENCE [LARGE SCALE GENOMIC DNA]</scope>
    <source>
        <strain evidence="2">DSM 19858</strain>
    </source>
</reference>
<evidence type="ECO:0000313" key="1">
    <source>
        <dbReference type="EMBL" id="SHK02643.1"/>
    </source>
</evidence>
<name>A0A1M6P426_9FLAO</name>
<dbReference type="RefSeq" id="WP_072995830.1">
    <property type="nucleotide sequence ID" value="NZ_FQYU01000018.1"/>
</dbReference>